<dbReference type="Gene3D" id="6.10.340.10">
    <property type="match status" value="1"/>
</dbReference>
<evidence type="ECO:0000256" key="6">
    <source>
        <dbReference type="ARBA" id="ARBA00022553"/>
    </source>
</evidence>
<dbReference type="SMART" id="SM00388">
    <property type="entry name" value="HisKA"/>
    <property type="match status" value="1"/>
</dbReference>
<dbReference type="RefSeq" id="WP_212698215.1">
    <property type="nucleotide sequence ID" value="NZ_CP058649.1"/>
</dbReference>
<keyword evidence="11" id="KW-0067">ATP-binding</keyword>
<dbReference type="SUPFAM" id="SSF158472">
    <property type="entry name" value="HAMP domain-like"/>
    <property type="match status" value="1"/>
</dbReference>
<dbReference type="SMART" id="SM00387">
    <property type="entry name" value="HATPase_c"/>
    <property type="match status" value="1"/>
</dbReference>
<dbReference type="EC" id="2.7.13.3" evidence="4"/>
<dbReference type="InterPro" id="IPR000014">
    <property type="entry name" value="PAS"/>
</dbReference>
<dbReference type="SUPFAM" id="SSF55874">
    <property type="entry name" value="ATPase domain of HSP90 chaperone/DNA topoisomerase II/histidine kinase"/>
    <property type="match status" value="1"/>
</dbReference>
<evidence type="ECO:0000256" key="4">
    <source>
        <dbReference type="ARBA" id="ARBA00012438"/>
    </source>
</evidence>
<evidence type="ECO:0000256" key="2">
    <source>
        <dbReference type="ARBA" id="ARBA00004236"/>
    </source>
</evidence>
<dbReference type="PANTHER" id="PTHR42878">
    <property type="entry name" value="TWO-COMPONENT HISTIDINE KINASE"/>
    <property type="match status" value="1"/>
</dbReference>
<evidence type="ECO:0000259" key="17">
    <source>
        <dbReference type="PROSITE" id="PS50885"/>
    </source>
</evidence>
<keyword evidence="13" id="KW-0902">Two-component regulatory system</keyword>
<protein>
    <recommendedName>
        <fullName evidence="4">histidine kinase</fullName>
        <ecNumber evidence="4">2.7.13.3</ecNumber>
    </recommendedName>
</protein>
<dbReference type="GO" id="GO:0000155">
    <property type="term" value="F:phosphorelay sensor kinase activity"/>
    <property type="evidence" value="ECO:0007669"/>
    <property type="project" value="InterPro"/>
</dbReference>
<feature type="transmembrane region" description="Helical" evidence="15">
    <location>
        <begin position="163"/>
        <end position="182"/>
    </location>
</feature>
<dbReference type="SUPFAM" id="SSF47384">
    <property type="entry name" value="Homodimeric domain of signal transducing histidine kinase"/>
    <property type="match status" value="1"/>
</dbReference>
<dbReference type="Pfam" id="PF00512">
    <property type="entry name" value="HisKA"/>
    <property type="match status" value="1"/>
</dbReference>
<feature type="domain" description="HAMP" evidence="17">
    <location>
        <begin position="184"/>
        <end position="236"/>
    </location>
</feature>
<keyword evidence="9" id="KW-0547">Nucleotide-binding</keyword>
<evidence type="ECO:0000256" key="9">
    <source>
        <dbReference type="ARBA" id="ARBA00022741"/>
    </source>
</evidence>
<reference evidence="18" key="1">
    <citation type="submission" date="2020-07" db="EMBL/GenBank/DDBJ databases">
        <title>Vallitalea pronyensis genome.</title>
        <authorList>
            <person name="Postec A."/>
        </authorList>
    </citation>
    <scope>NUCLEOTIDE SEQUENCE</scope>
    <source>
        <strain evidence="18">FatNI3</strain>
    </source>
</reference>
<evidence type="ECO:0000313" key="19">
    <source>
        <dbReference type="Proteomes" id="UP000683246"/>
    </source>
</evidence>
<dbReference type="SMART" id="SM00091">
    <property type="entry name" value="PAS"/>
    <property type="match status" value="1"/>
</dbReference>
<keyword evidence="12 15" id="KW-1133">Transmembrane helix</keyword>
<evidence type="ECO:0000256" key="14">
    <source>
        <dbReference type="ARBA" id="ARBA00023136"/>
    </source>
</evidence>
<dbReference type="SUPFAM" id="SSF55785">
    <property type="entry name" value="PYP-like sensor domain (PAS domain)"/>
    <property type="match status" value="1"/>
</dbReference>
<gene>
    <name evidence="18" type="ORF">HZI73_10650</name>
</gene>
<evidence type="ECO:0000256" key="3">
    <source>
        <dbReference type="ARBA" id="ARBA00004314"/>
    </source>
</evidence>
<comment type="catalytic activity">
    <reaction evidence="1">
        <text>ATP + protein L-histidine = ADP + protein N-phospho-L-histidine.</text>
        <dbReference type="EC" id="2.7.13.3"/>
    </reaction>
</comment>
<dbReference type="GO" id="GO:0005886">
    <property type="term" value="C:plasma membrane"/>
    <property type="evidence" value="ECO:0007669"/>
    <property type="project" value="UniProtKB-SubCell"/>
</dbReference>
<accession>A0A8J8SGV7</accession>
<dbReference type="CDD" id="cd16922">
    <property type="entry name" value="HATPase_EvgS-ArcB-TorS-like"/>
    <property type="match status" value="1"/>
</dbReference>
<dbReference type="GO" id="GO:0007234">
    <property type="term" value="P:osmosensory signaling via phosphorelay pathway"/>
    <property type="evidence" value="ECO:0007669"/>
    <property type="project" value="TreeGrafter"/>
</dbReference>
<dbReference type="SMART" id="SM00304">
    <property type="entry name" value="HAMP"/>
    <property type="match status" value="1"/>
</dbReference>
<feature type="domain" description="Histidine kinase" evidence="16">
    <location>
        <begin position="366"/>
        <end position="582"/>
    </location>
</feature>
<dbReference type="NCBIfam" id="NF046044">
    <property type="entry name" value="PnpS"/>
    <property type="match status" value="1"/>
</dbReference>
<dbReference type="InterPro" id="IPR003661">
    <property type="entry name" value="HisK_dim/P_dom"/>
</dbReference>
<dbReference type="GO" id="GO:0030295">
    <property type="term" value="F:protein kinase activator activity"/>
    <property type="evidence" value="ECO:0007669"/>
    <property type="project" value="TreeGrafter"/>
</dbReference>
<sequence length="585" mass="67093">MQKKLMTTYLFIISVTMVVAIIISWHKGNEHIQETIQKDTQVQGILLLELLKKEPEGEAIDFQAYANWYAEQANVRLTIIDKEGTVVADSDEDYQVMDNHAYRDEVAEALKGRTVSRIRYSKTIGIPYLYTAMPMDLANFDGVLRISVPLTTVKNSAMEMVRYVLYGILIGAIIAIVVAFLVTRRFMEPLKELTDAATRISEGDYDNKIYMRHNDERGKLAHAFNEMTIKLKLNMWNLRKRNEEFEAVLSSMINGLIAVDEQYHVFLANEQAKAILGVEGSLLDKSIYEVIRNTTIYHVLEKSIEQQEYIVDDTIIADEKERVIRVYANPIYKHKSASRTLGTLLVIQDVTDIRKLETMRKDFVSNVTHELNTPLTSIRGFVDTLKHGAISDEKIANRFLDIIDIETERLSLLIQDILSLSAIESTDQDKRVDEYDIKEIIDEVLDILEPKIKKKNIEIINDINQGLTYRCNRDRIKQLFINLLDNAIKYTEKGQVGITCSRDEQGLKIDIWDTGIGIEEEHIPRLFERFYRVDKGRSRNMGGTGLGLSIVKHIVELYKGRIDVVSRVGEGSRFVIFLPYGEVNE</sequence>
<dbReference type="CDD" id="cd06225">
    <property type="entry name" value="HAMP"/>
    <property type="match status" value="1"/>
</dbReference>
<evidence type="ECO:0000259" key="16">
    <source>
        <dbReference type="PROSITE" id="PS50109"/>
    </source>
</evidence>
<evidence type="ECO:0000256" key="10">
    <source>
        <dbReference type="ARBA" id="ARBA00022777"/>
    </source>
</evidence>
<evidence type="ECO:0000256" key="13">
    <source>
        <dbReference type="ARBA" id="ARBA00023012"/>
    </source>
</evidence>
<dbReference type="InterPro" id="IPR004358">
    <property type="entry name" value="Sig_transdc_His_kin-like_C"/>
</dbReference>
<evidence type="ECO:0000256" key="11">
    <source>
        <dbReference type="ARBA" id="ARBA00022840"/>
    </source>
</evidence>
<dbReference type="GO" id="GO:0045121">
    <property type="term" value="C:membrane raft"/>
    <property type="evidence" value="ECO:0007669"/>
    <property type="project" value="UniProtKB-SubCell"/>
</dbReference>
<dbReference type="KEGG" id="vpy:HZI73_10650"/>
<keyword evidence="14 15" id="KW-0472">Membrane</keyword>
<organism evidence="18 19">
    <name type="scientific">Vallitalea pronyensis</name>
    <dbReference type="NCBI Taxonomy" id="1348613"/>
    <lineage>
        <taxon>Bacteria</taxon>
        <taxon>Bacillati</taxon>
        <taxon>Bacillota</taxon>
        <taxon>Clostridia</taxon>
        <taxon>Lachnospirales</taxon>
        <taxon>Vallitaleaceae</taxon>
        <taxon>Vallitalea</taxon>
    </lineage>
</organism>
<evidence type="ECO:0000256" key="5">
    <source>
        <dbReference type="ARBA" id="ARBA00022475"/>
    </source>
</evidence>
<evidence type="ECO:0000256" key="12">
    <source>
        <dbReference type="ARBA" id="ARBA00022989"/>
    </source>
</evidence>
<evidence type="ECO:0000313" key="18">
    <source>
        <dbReference type="EMBL" id="QUI22723.1"/>
    </source>
</evidence>
<keyword evidence="10" id="KW-0418">Kinase</keyword>
<dbReference type="PROSITE" id="PS50885">
    <property type="entry name" value="HAMP"/>
    <property type="match status" value="1"/>
</dbReference>
<dbReference type="InterPro" id="IPR035965">
    <property type="entry name" value="PAS-like_dom_sf"/>
</dbReference>
<dbReference type="FunFam" id="3.30.565.10:FF:000023">
    <property type="entry name" value="PAS domain-containing sensor histidine kinase"/>
    <property type="match status" value="1"/>
</dbReference>
<keyword evidence="19" id="KW-1185">Reference proteome</keyword>
<keyword evidence="5" id="KW-1003">Cell membrane</keyword>
<dbReference type="AlphaFoldDB" id="A0A8J8SGV7"/>
<dbReference type="PRINTS" id="PR00344">
    <property type="entry name" value="BCTRLSENSOR"/>
</dbReference>
<dbReference type="InterPro" id="IPR005467">
    <property type="entry name" value="His_kinase_dom"/>
</dbReference>
<keyword evidence="7" id="KW-0808">Transferase</keyword>
<dbReference type="InterPro" id="IPR003660">
    <property type="entry name" value="HAMP_dom"/>
</dbReference>
<dbReference type="FunFam" id="1.10.287.130:FF:000001">
    <property type="entry name" value="Two-component sensor histidine kinase"/>
    <property type="match status" value="1"/>
</dbReference>
<dbReference type="CDD" id="cd00082">
    <property type="entry name" value="HisKA"/>
    <property type="match status" value="1"/>
</dbReference>
<dbReference type="GO" id="GO:0000156">
    <property type="term" value="F:phosphorelay response regulator activity"/>
    <property type="evidence" value="ECO:0007669"/>
    <property type="project" value="TreeGrafter"/>
</dbReference>
<proteinExistence type="predicted"/>
<evidence type="ECO:0000256" key="1">
    <source>
        <dbReference type="ARBA" id="ARBA00000085"/>
    </source>
</evidence>
<dbReference type="Gene3D" id="1.10.287.130">
    <property type="match status" value="1"/>
</dbReference>
<dbReference type="InterPro" id="IPR036097">
    <property type="entry name" value="HisK_dim/P_sf"/>
</dbReference>
<dbReference type="Pfam" id="PF02518">
    <property type="entry name" value="HATPase_c"/>
    <property type="match status" value="1"/>
</dbReference>
<dbReference type="Gene3D" id="3.30.565.10">
    <property type="entry name" value="Histidine kinase-like ATPase, C-terminal domain"/>
    <property type="match status" value="1"/>
</dbReference>
<dbReference type="PROSITE" id="PS50109">
    <property type="entry name" value="HIS_KIN"/>
    <property type="match status" value="1"/>
</dbReference>
<dbReference type="InterPro" id="IPR003594">
    <property type="entry name" value="HATPase_dom"/>
</dbReference>
<dbReference type="Proteomes" id="UP000683246">
    <property type="component" value="Chromosome"/>
</dbReference>
<name>A0A8J8SGV7_9FIRM</name>
<keyword evidence="8 15" id="KW-0812">Transmembrane</keyword>
<dbReference type="PANTHER" id="PTHR42878:SF7">
    <property type="entry name" value="SENSOR HISTIDINE KINASE GLRK"/>
    <property type="match status" value="1"/>
</dbReference>
<evidence type="ECO:0000256" key="8">
    <source>
        <dbReference type="ARBA" id="ARBA00022692"/>
    </source>
</evidence>
<keyword evidence="6" id="KW-0597">Phosphoprotein</keyword>
<dbReference type="Gene3D" id="3.30.450.20">
    <property type="entry name" value="PAS domain"/>
    <property type="match status" value="2"/>
</dbReference>
<dbReference type="InterPro" id="IPR036890">
    <property type="entry name" value="HATPase_C_sf"/>
</dbReference>
<dbReference type="InterPro" id="IPR050351">
    <property type="entry name" value="BphY/WalK/GraS-like"/>
</dbReference>
<dbReference type="Pfam" id="PF00672">
    <property type="entry name" value="HAMP"/>
    <property type="match status" value="1"/>
</dbReference>
<evidence type="ECO:0000256" key="7">
    <source>
        <dbReference type="ARBA" id="ARBA00022679"/>
    </source>
</evidence>
<dbReference type="GO" id="GO:0005524">
    <property type="term" value="F:ATP binding"/>
    <property type="evidence" value="ECO:0007669"/>
    <property type="project" value="UniProtKB-KW"/>
</dbReference>
<feature type="transmembrane region" description="Helical" evidence="15">
    <location>
        <begin position="6"/>
        <end position="25"/>
    </location>
</feature>
<evidence type="ECO:0000256" key="15">
    <source>
        <dbReference type="SAM" id="Phobius"/>
    </source>
</evidence>
<dbReference type="EMBL" id="CP058649">
    <property type="protein sequence ID" value="QUI22723.1"/>
    <property type="molecule type" value="Genomic_DNA"/>
</dbReference>
<comment type="subcellular location">
    <subcellularLocation>
        <location evidence="2">Cell membrane</location>
    </subcellularLocation>
    <subcellularLocation>
        <location evidence="3">Membrane raft</location>
        <topology evidence="3">Multi-pass membrane protein</topology>
    </subcellularLocation>
</comment>